<evidence type="ECO:0000256" key="1">
    <source>
        <dbReference type="ARBA" id="ARBA00023125"/>
    </source>
</evidence>
<dbReference type="InterPro" id="IPR007159">
    <property type="entry name" value="SpoVT-AbrB_dom"/>
</dbReference>
<dbReference type="Gene3D" id="1.10.260.40">
    <property type="entry name" value="lambda repressor-like DNA-binding domains"/>
    <property type="match status" value="1"/>
</dbReference>
<dbReference type="NCBIfam" id="TIGR01439">
    <property type="entry name" value="lp_hng_hel_AbrB"/>
    <property type="match status" value="1"/>
</dbReference>
<organism evidence="3 4">
    <name type="scientific">Clostridium scindens (strain JCM 10418 / VPI 12708)</name>
    <dbReference type="NCBI Taxonomy" id="29347"/>
    <lineage>
        <taxon>Bacteria</taxon>
        <taxon>Bacillati</taxon>
        <taxon>Bacillota</taxon>
        <taxon>Clostridia</taxon>
        <taxon>Lachnospirales</taxon>
        <taxon>Lachnospiraceae</taxon>
    </lineage>
</organism>
<sequence>MLRKLKGFSQEEIAEKIDISRQAYGKWESGETIPDIEKCALLAEVYGITIDSLIREYQVENTPMAPAPEGKHIFGTVAISERGQIVIPKEARELFGLTGGCKMEILGDEKEGLALVRADKFEKRIKDVLTNAGMDTNIEKSK</sequence>
<dbReference type="PANTHER" id="PTHR46558:SF13">
    <property type="entry name" value="HTH-TYPE TRANSCRIPTIONAL REGULATOR IMMR"/>
    <property type="match status" value="1"/>
</dbReference>
<dbReference type="PANTHER" id="PTHR46558">
    <property type="entry name" value="TRACRIPTIONAL REGULATORY PROTEIN-RELATED-RELATED"/>
    <property type="match status" value="1"/>
</dbReference>
<dbReference type="Pfam" id="PF01381">
    <property type="entry name" value="HTH_3"/>
    <property type="match status" value="1"/>
</dbReference>
<evidence type="ECO:0000313" key="4">
    <source>
        <dbReference type="Proteomes" id="UP000462363"/>
    </source>
</evidence>
<dbReference type="CDD" id="cd00093">
    <property type="entry name" value="HTH_XRE"/>
    <property type="match status" value="1"/>
</dbReference>
<dbReference type="InterPro" id="IPR037914">
    <property type="entry name" value="SpoVT-AbrB_sf"/>
</dbReference>
<dbReference type="InterPro" id="IPR001387">
    <property type="entry name" value="Cro/C1-type_HTH"/>
</dbReference>
<feature type="domain" description="HTH cro/C1-type" evidence="2">
    <location>
        <begin position="2"/>
        <end position="53"/>
    </location>
</feature>
<name>A0A844F5C4_CLOSV</name>
<dbReference type="SUPFAM" id="SSF89447">
    <property type="entry name" value="AbrB/MazE/MraZ-like"/>
    <property type="match status" value="1"/>
</dbReference>
<comment type="caution">
    <text evidence="3">The sequence shown here is derived from an EMBL/GenBank/DDBJ whole genome shotgun (WGS) entry which is preliminary data.</text>
</comment>
<dbReference type="GO" id="GO:0003677">
    <property type="term" value="F:DNA binding"/>
    <property type="evidence" value="ECO:0007669"/>
    <property type="project" value="UniProtKB-KW"/>
</dbReference>
<evidence type="ECO:0000259" key="2">
    <source>
        <dbReference type="PROSITE" id="PS50943"/>
    </source>
</evidence>
<dbReference type="SMART" id="SM00530">
    <property type="entry name" value="HTH_XRE"/>
    <property type="match status" value="1"/>
</dbReference>
<gene>
    <name evidence="3" type="ORF">FYJ37_15430</name>
</gene>
<dbReference type="SUPFAM" id="SSF47413">
    <property type="entry name" value="lambda repressor-like DNA-binding domains"/>
    <property type="match status" value="1"/>
</dbReference>
<dbReference type="InterPro" id="IPR010982">
    <property type="entry name" value="Lambda_DNA-bd_dom_sf"/>
</dbReference>
<accession>A0A844F5C4</accession>
<dbReference type="SMART" id="SM00966">
    <property type="entry name" value="SpoVT_AbrB"/>
    <property type="match status" value="1"/>
</dbReference>
<dbReference type="Proteomes" id="UP000462363">
    <property type="component" value="Unassembled WGS sequence"/>
</dbReference>
<dbReference type="PROSITE" id="PS50943">
    <property type="entry name" value="HTH_CROC1"/>
    <property type="match status" value="1"/>
</dbReference>
<dbReference type="AlphaFoldDB" id="A0A844F5C4"/>
<dbReference type="EMBL" id="VUMB01000045">
    <property type="protein sequence ID" value="MSS41682.1"/>
    <property type="molecule type" value="Genomic_DNA"/>
</dbReference>
<protein>
    <submittedName>
        <fullName evidence="3">Helix-turn-helix domain-containing protein</fullName>
    </submittedName>
</protein>
<reference evidence="3 4" key="1">
    <citation type="submission" date="2019-08" db="EMBL/GenBank/DDBJ databases">
        <title>In-depth cultivation of the pig gut microbiome towards novel bacterial diversity and tailored functional studies.</title>
        <authorList>
            <person name="Wylensek D."/>
            <person name="Hitch T.C.A."/>
            <person name="Clavel T."/>
        </authorList>
    </citation>
    <scope>NUCLEOTIDE SEQUENCE [LARGE SCALE GENOMIC DNA]</scope>
    <source>
        <strain evidence="3 4">BL-389-WT-3D</strain>
    </source>
</reference>
<dbReference type="Gene3D" id="2.10.260.10">
    <property type="match status" value="1"/>
</dbReference>
<evidence type="ECO:0000313" key="3">
    <source>
        <dbReference type="EMBL" id="MSS41682.1"/>
    </source>
</evidence>
<keyword evidence="1" id="KW-0238">DNA-binding</keyword>
<proteinExistence type="predicted"/>